<sequence>MFNFVMSTEEKQTGKTEMMKVQKNTLLSLTQYTCGLKALILSTTEIYTLERVQRKLRFASSKTKANLYFNFNFFNLNLRYKMLLE</sequence>
<evidence type="ECO:0000313" key="2">
    <source>
        <dbReference type="Proteomes" id="UP000015464"/>
    </source>
</evidence>
<reference evidence="1 2" key="1">
    <citation type="journal article" date="2011" name="Science">
        <title>Comparative functional genomics of the fission yeasts.</title>
        <authorList>
            <person name="Rhind N."/>
            <person name="Chen Z."/>
            <person name="Yassour M."/>
            <person name="Thompson D.A."/>
            <person name="Haas B.J."/>
            <person name="Habib N."/>
            <person name="Wapinski I."/>
            <person name="Roy S."/>
            <person name="Lin M.F."/>
            <person name="Heiman D.I."/>
            <person name="Young S.K."/>
            <person name="Furuya K."/>
            <person name="Guo Y."/>
            <person name="Pidoux A."/>
            <person name="Chen H.M."/>
            <person name="Robbertse B."/>
            <person name="Goldberg J.M."/>
            <person name="Aoki K."/>
            <person name="Bayne E.H."/>
            <person name="Berlin A.M."/>
            <person name="Desjardins C.A."/>
            <person name="Dobbs E."/>
            <person name="Dukaj L."/>
            <person name="Fan L."/>
            <person name="FitzGerald M.G."/>
            <person name="French C."/>
            <person name="Gujja S."/>
            <person name="Hansen K."/>
            <person name="Keifenheim D."/>
            <person name="Levin J.Z."/>
            <person name="Mosher R.A."/>
            <person name="Mueller C.A."/>
            <person name="Pfiffner J."/>
            <person name="Priest M."/>
            <person name="Russ C."/>
            <person name="Smialowska A."/>
            <person name="Swoboda P."/>
            <person name="Sykes S.M."/>
            <person name="Vaughn M."/>
            <person name="Vengrova S."/>
            <person name="Yoder R."/>
            <person name="Zeng Q."/>
            <person name="Allshire R."/>
            <person name="Baulcombe D."/>
            <person name="Birren B.W."/>
            <person name="Brown W."/>
            <person name="Ekwall K."/>
            <person name="Kellis M."/>
            <person name="Leatherwood J."/>
            <person name="Levin H."/>
            <person name="Margalit H."/>
            <person name="Martienssen R."/>
            <person name="Nieduszynski C.A."/>
            <person name="Spatafora J.W."/>
            <person name="Friedman N."/>
            <person name="Dalgaard J.Z."/>
            <person name="Baumann P."/>
            <person name="Niki H."/>
            <person name="Regev A."/>
            <person name="Nusbaum C."/>
        </authorList>
    </citation>
    <scope>NUCLEOTIDE SEQUENCE [LARGE SCALE GENOMIC DNA]</scope>
    <source>
        <strain evidence="2">OY26 / ATCC MYA-4695 / CBS 11777 / NBRC 106824 / NRRL Y48691</strain>
    </source>
</reference>
<dbReference type="Proteomes" id="UP000015464">
    <property type="component" value="Unassembled WGS sequence"/>
</dbReference>
<dbReference type="HOGENOM" id="CLU_2513928_0_0_1"/>
<gene>
    <name evidence="1" type="ORF">SPOG_05231</name>
</gene>
<protein>
    <submittedName>
        <fullName evidence="1">Uncharacterized protein</fullName>
    </submittedName>
</protein>
<dbReference type="GeneID" id="25039348"/>
<evidence type="ECO:0000313" key="1">
    <source>
        <dbReference type="EMBL" id="EPY49457.1"/>
    </source>
</evidence>
<name>S9WXP0_SCHCR</name>
<dbReference type="RefSeq" id="XP_013025741.1">
    <property type="nucleotide sequence ID" value="XM_013170287.1"/>
</dbReference>
<keyword evidence="2" id="KW-1185">Reference proteome</keyword>
<organism evidence="1 2">
    <name type="scientific">Schizosaccharomyces cryophilus (strain OY26 / ATCC MYA-4695 / CBS 11777 / NBRC 106824 / NRRL Y48691)</name>
    <name type="common">Fission yeast</name>
    <dbReference type="NCBI Taxonomy" id="653667"/>
    <lineage>
        <taxon>Eukaryota</taxon>
        <taxon>Fungi</taxon>
        <taxon>Dikarya</taxon>
        <taxon>Ascomycota</taxon>
        <taxon>Taphrinomycotina</taxon>
        <taxon>Schizosaccharomycetes</taxon>
        <taxon>Schizosaccharomycetales</taxon>
        <taxon>Schizosaccharomycetaceae</taxon>
        <taxon>Schizosaccharomyces</taxon>
    </lineage>
</organism>
<proteinExistence type="predicted"/>
<dbReference type="EMBL" id="KE546995">
    <property type="protein sequence ID" value="EPY49457.1"/>
    <property type="molecule type" value="Genomic_DNA"/>
</dbReference>
<dbReference type="AlphaFoldDB" id="S9WXP0"/>
<accession>S9WXP0</accession>